<dbReference type="Pfam" id="PF00561">
    <property type="entry name" value="Abhydrolase_1"/>
    <property type="match status" value="1"/>
</dbReference>
<protein>
    <submittedName>
        <fullName evidence="2">Alpha/beta fold hydrolase</fullName>
    </submittedName>
</protein>
<dbReference type="PANTHER" id="PTHR43798">
    <property type="entry name" value="MONOACYLGLYCEROL LIPASE"/>
    <property type="match status" value="1"/>
</dbReference>
<dbReference type="PRINTS" id="PR00111">
    <property type="entry name" value="ABHYDROLASE"/>
</dbReference>
<feature type="domain" description="AB hydrolase-1" evidence="1">
    <location>
        <begin position="28"/>
        <end position="168"/>
    </location>
</feature>
<evidence type="ECO:0000313" key="2">
    <source>
        <dbReference type="EMBL" id="MFC3151854.1"/>
    </source>
</evidence>
<organism evidence="2 3">
    <name type="scientific">Litoribrevibacter euphylliae</name>
    <dbReference type="NCBI Taxonomy" id="1834034"/>
    <lineage>
        <taxon>Bacteria</taxon>
        <taxon>Pseudomonadati</taxon>
        <taxon>Pseudomonadota</taxon>
        <taxon>Gammaproteobacteria</taxon>
        <taxon>Oceanospirillales</taxon>
        <taxon>Oceanospirillaceae</taxon>
        <taxon>Litoribrevibacter</taxon>
    </lineage>
</organism>
<accession>A0ABV7HGK3</accession>
<dbReference type="GO" id="GO:0016787">
    <property type="term" value="F:hydrolase activity"/>
    <property type="evidence" value="ECO:0007669"/>
    <property type="project" value="UniProtKB-KW"/>
</dbReference>
<gene>
    <name evidence="2" type="ORF">ACFOEK_12510</name>
</gene>
<dbReference type="InterPro" id="IPR029058">
    <property type="entry name" value="AB_hydrolase_fold"/>
</dbReference>
<dbReference type="InterPro" id="IPR050266">
    <property type="entry name" value="AB_hydrolase_sf"/>
</dbReference>
<keyword evidence="2" id="KW-0378">Hydrolase</keyword>
<dbReference type="RefSeq" id="WP_386721392.1">
    <property type="nucleotide sequence ID" value="NZ_JBHRSZ010000004.1"/>
</dbReference>
<keyword evidence="3" id="KW-1185">Reference proteome</keyword>
<dbReference type="InterPro" id="IPR000073">
    <property type="entry name" value="AB_hydrolase_1"/>
</dbReference>
<comment type="caution">
    <text evidence="2">The sequence shown here is derived from an EMBL/GenBank/DDBJ whole genome shotgun (WGS) entry which is preliminary data.</text>
</comment>
<evidence type="ECO:0000259" key="1">
    <source>
        <dbReference type="Pfam" id="PF00561"/>
    </source>
</evidence>
<dbReference type="Gene3D" id="3.40.50.1820">
    <property type="entry name" value="alpha/beta hydrolase"/>
    <property type="match status" value="1"/>
</dbReference>
<dbReference type="SUPFAM" id="SSF53474">
    <property type="entry name" value="alpha/beta-Hydrolases"/>
    <property type="match status" value="1"/>
</dbReference>
<sequence>MTFVEKEVDLGSVTIAYKEWGCISDKTPVLLIHGWLDNANSFDLVLPEQELNRLYLAIDLPGHGHSSHKPEGQLYHFLDGVADIRKLISKLGFEKVILVGHSLGAAISSVFASIYPEIVERVCLIEAVGPIASDPKDSARQLKDSIEKQLKGTGRNMVAYPDLESMIQARQKGIGGLSYEASKLLVERSHEANEDGHFWSTDPRLRLPSPMRLSEEQVQGMLSKMEIPLKIIIAENSLIPQATIEQRLSYFTDPDVKTLPGRHHLHMEESAARVAEELNSFING</sequence>
<dbReference type="Proteomes" id="UP001595476">
    <property type="component" value="Unassembled WGS sequence"/>
</dbReference>
<proteinExistence type="predicted"/>
<reference evidence="3" key="1">
    <citation type="journal article" date="2019" name="Int. J. Syst. Evol. Microbiol.">
        <title>The Global Catalogue of Microorganisms (GCM) 10K type strain sequencing project: providing services to taxonomists for standard genome sequencing and annotation.</title>
        <authorList>
            <consortium name="The Broad Institute Genomics Platform"/>
            <consortium name="The Broad Institute Genome Sequencing Center for Infectious Disease"/>
            <person name="Wu L."/>
            <person name="Ma J."/>
        </authorList>
    </citation>
    <scope>NUCLEOTIDE SEQUENCE [LARGE SCALE GENOMIC DNA]</scope>
    <source>
        <strain evidence="3">KCTC 52438</strain>
    </source>
</reference>
<name>A0ABV7HGK3_9GAMM</name>
<evidence type="ECO:0000313" key="3">
    <source>
        <dbReference type="Proteomes" id="UP001595476"/>
    </source>
</evidence>
<dbReference type="EMBL" id="JBHRSZ010000004">
    <property type="protein sequence ID" value="MFC3151854.1"/>
    <property type="molecule type" value="Genomic_DNA"/>
</dbReference>
<dbReference type="PANTHER" id="PTHR43798:SF33">
    <property type="entry name" value="HYDROLASE, PUTATIVE (AFU_ORTHOLOGUE AFUA_2G14860)-RELATED"/>
    <property type="match status" value="1"/>
</dbReference>